<name>A0A844HJZ4_9RHOB</name>
<proteinExistence type="predicted"/>
<keyword evidence="3" id="KW-1185">Reference proteome</keyword>
<reference evidence="2 3" key="1">
    <citation type="submission" date="2019-11" db="EMBL/GenBank/DDBJ databases">
        <authorList>
            <person name="Dong K."/>
        </authorList>
    </citation>
    <scope>NUCLEOTIDE SEQUENCE [LARGE SCALE GENOMIC DNA]</scope>
    <source>
        <strain evidence="2 3">NBRC 112902</strain>
    </source>
</reference>
<comment type="caution">
    <text evidence="2">The sequence shown here is derived from an EMBL/GenBank/DDBJ whole genome shotgun (WGS) entry which is preliminary data.</text>
</comment>
<evidence type="ECO:0000313" key="3">
    <source>
        <dbReference type="Proteomes" id="UP000449846"/>
    </source>
</evidence>
<dbReference type="GO" id="GO:0016757">
    <property type="term" value="F:glycosyltransferase activity"/>
    <property type="evidence" value="ECO:0007669"/>
    <property type="project" value="InterPro"/>
</dbReference>
<dbReference type="Proteomes" id="UP000449846">
    <property type="component" value="Unassembled WGS sequence"/>
</dbReference>
<dbReference type="AlphaFoldDB" id="A0A844HJZ4"/>
<protein>
    <submittedName>
        <fullName evidence="2">DUF563 domain-containing protein</fullName>
    </submittedName>
</protein>
<dbReference type="Pfam" id="PF04577">
    <property type="entry name" value="Glyco_transf_61"/>
    <property type="match status" value="1"/>
</dbReference>
<dbReference type="InterPro" id="IPR049625">
    <property type="entry name" value="Glyco_transf_61_cat"/>
</dbReference>
<organism evidence="2 3">
    <name type="scientific">Paracoccus litorisediminis</name>
    <dbReference type="NCBI Taxonomy" id="2006130"/>
    <lineage>
        <taxon>Bacteria</taxon>
        <taxon>Pseudomonadati</taxon>
        <taxon>Pseudomonadota</taxon>
        <taxon>Alphaproteobacteria</taxon>
        <taxon>Rhodobacterales</taxon>
        <taxon>Paracoccaceae</taxon>
        <taxon>Paracoccus</taxon>
    </lineage>
</organism>
<gene>
    <name evidence="2" type="ORF">GL300_05965</name>
</gene>
<dbReference type="EMBL" id="WMIG01000002">
    <property type="protein sequence ID" value="MTH58754.1"/>
    <property type="molecule type" value="Genomic_DNA"/>
</dbReference>
<accession>A0A844HJZ4</accession>
<dbReference type="OrthoDB" id="288504at2"/>
<dbReference type="RefSeq" id="WP_155038682.1">
    <property type="nucleotide sequence ID" value="NZ_JBHGCD010000005.1"/>
</dbReference>
<evidence type="ECO:0000259" key="1">
    <source>
        <dbReference type="Pfam" id="PF04577"/>
    </source>
</evidence>
<evidence type="ECO:0000313" key="2">
    <source>
        <dbReference type="EMBL" id="MTH58754.1"/>
    </source>
</evidence>
<sequence>MALELRRPPMDMFHMPSLHEGMYYIPPRKGWVMRPAAGATVRLFAGSDSDTINDLQELVIERQQLQRFKAIMEINSAPVVLENAEFRNSFAMINGRFWLNGASGDRIRNKVDVQNNADWRKSRIKSAFRRARNNGTLTPALWKGKGNDLDIAIELKNGFNYYHFTTETLGSLAHFVKDKSGRPINLHLPQDNIKGFLSRFISAIYPSLADRVNFVTSGTKYERVRSVYNHRHYLYQVRDPRIDDCVSVSDEPKWHELNSDNSYRKEVSKASFDSSLRMLREQALGQLSADIIKGMPKLVFMGRDESGDARARGLVGHEPLLEELGSRGFEVVVFEHLSPLEQIAAMQAADIVIAPHGAGLANMTYSHPDSLVIEIGTRQTQMHRWGDFLANAHVSGCHYDTVFADIAGVDDPDLVPPMAEGHLGVKIGKRATDRILQIVDERMAAISKPSVSRSV</sequence>
<feature type="domain" description="Glycosyltransferase 61 catalytic" evidence="1">
    <location>
        <begin position="161"/>
        <end position="373"/>
    </location>
</feature>